<dbReference type="InterPro" id="IPR005814">
    <property type="entry name" value="Aminotrans_3"/>
</dbReference>
<evidence type="ECO:0000313" key="7">
    <source>
        <dbReference type="Proteomes" id="UP000615755"/>
    </source>
</evidence>
<dbReference type="PANTHER" id="PTHR11986:SF79">
    <property type="entry name" value="ACETYLORNITHINE AMINOTRANSFERASE, MITOCHONDRIAL"/>
    <property type="match status" value="1"/>
</dbReference>
<gene>
    <name evidence="6" type="ORF">PAUR_b0941</name>
</gene>
<evidence type="ECO:0000256" key="3">
    <source>
        <dbReference type="ARBA" id="ARBA00022679"/>
    </source>
</evidence>
<keyword evidence="3" id="KW-0808">Transferase</keyword>
<dbReference type="Proteomes" id="UP000615755">
    <property type="component" value="Unassembled WGS sequence"/>
</dbReference>
<dbReference type="CDD" id="cd00610">
    <property type="entry name" value="OAT_like"/>
    <property type="match status" value="1"/>
</dbReference>
<dbReference type="Gene3D" id="3.90.1150.10">
    <property type="entry name" value="Aspartate Aminotransferase, domain 1"/>
    <property type="match status" value="1"/>
</dbReference>
<keyword evidence="7" id="KW-1185">Reference proteome</keyword>
<dbReference type="PIRSF" id="PIRSF000521">
    <property type="entry name" value="Transaminase_4ab_Lys_Orn"/>
    <property type="match status" value="1"/>
</dbReference>
<dbReference type="InterPro" id="IPR050103">
    <property type="entry name" value="Class-III_PLP-dep_AT"/>
</dbReference>
<name>A0ABR9EKS8_9GAMM</name>
<dbReference type="Gene3D" id="3.40.640.10">
    <property type="entry name" value="Type I PLP-dependent aspartate aminotransferase-like (Major domain)"/>
    <property type="match status" value="1"/>
</dbReference>
<dbReference type="InterPro" id="IPR015424">
    <property type="entry name" value="PyrdxlP-dep_Trfase"/>
</dbReference>
<comment type="similarity">
    <text evidence="5">Belongs to the class-III pyridoxal-phosphate-dependent aminotransferase family.</text>
</comment>
<dbReference type="PANTHER" id="PTHR11986">
    <property type="entry name" value="AMINOTRANSFERASE CLASS III"/>
    <property type="match status" value="1"/>
</dbReference>
<evidence type="ECO:0000256" key="1">
    <source>
        <dbReference type="ARBA" id="ARBA00001933"/>
    </source>
</evidence>
<dbReference type="InterPro" id="IPR049704">
    <property type="entry name" value="Aminotrans_3_PPA_site"/>
</dbReference>
<organism evidence="6 7">
    <name type="scientific">Pseudoalteromonas aurantia 208</name>
    <dbReference type="NCBI Taxonomy" id="1314867"/>
    <lineage>
        <taxon>Bacteria</taxon>
        <taxon>Pseudomonadati</taxon>
        <taxon>Pseudomonadota</taxon>
        <taxon>Gammaproteobacteria</taxon>
        <taxon>Alteromonadales</taxon>
        <taxon>Pseudoalteromonadaceae</taxon>
        <taxon>Pseudoalteromonas</taxon>
    </lineage>
</organism>
<dbReference type="EMBL" id="AQGV01000015">
    <property type="protein sequence ID" value="MBE0370835.1"/>
    <property type="molecule type" value="Genomic_DNA"/>
</dbReference>
<reference evidence="6 7" key="1">
    <citation type="submission" date="2015-03" db="EMBL/GenBank/DDBJ databases">
        <title>Genome sequence of Pseudoalteromonas aurantia.</title>
        <authorList>
            <person name="Xie B.-B."/>
            <person name="Rong J.-C."/>
            <person name="Qin Q.-L."/>
            <person name="Zhang Y.-Z."/>
        </authorList>
    </citation>
    <scope>NUCLEOTIDE SEQUENCE [LARGE SCALE GENOMIC DNA]</scope>
    <source>
        <strain evidence="6 7">208</strain>
    </source>
</reference>
<proteinExistence type="inferred from homology"/>
<evidence type="ECO:0000313" key="6">
    <source>
        <dbReference type="EMBL" id="MBE0370835.1"/>
    </source>
</evidence>
<sequence>MREETLSMLRSHSNRSRAKLSSMMNLPIEHAAQGSEIIDTQGQTYLDCGGFGVFILGHRHPEVVESVVQQLNILPMSSRTLVNNTLAIASKKLADFCPETLDYTFFTNSGTESTELALKLARANGCNKVVAITGSYHGKTLGALSVTHRSAFRAPFEPLFDEVTFVARDDMTALSACFENDSDRVAVIIEPVQGEGGVYALSSEFVQLAKALCVAHDGLLIADEIQSGLARTGFDWAIEAHQVTPDMMLVGKGLSGGVVPCAALVATAATFEPLNKDFMLHSSTFGGSPIALAAAITTLDILKRDNIANKARTIGLKLVAALSPHATKAGVRVRGSGVLIGLDAQNPARAGQLTLALLQHKVITSHSLSNANTVRLTPSALLTEVQINQIITACIAAFSSLPAKDLP</sequence>
<dbReference type="SUPFAM" id="SSF53383">
    <property type="entry name" value="PLP-dependent transferases"/>
    <property type="match status" value="1"/>
</dbReference>
<dbReference type="Pfam" id="PF00202">
    <property type="entry name" value="Aminotran_3"/>
    <property type="match status" value="1"/>
</dbReference>
<protein>
    <recommendedName>
        <fullName evidence="8">Aspartate aminotransferase family protein</fullName>
    </recommendedName>
</protein>
<dbReference type="PROSITE" id="PS00600">
    <property type="entry name" value="AA_TRANSFER_CLASS_3"/>
    <property type="match status" value="1"/>
</dbReference>
<evidence type="ECO:0000256" key="4">
    <source>
        <dbReference type="ARBA" id="ARBA00022898"/>
    </source>
</evidence>
<comment type="caution">
    <text evidence="6">The sequence shown here is derived from an EMBL/GenBank/DDBJ whole genome shotgun (WGS) entry which is preliminary data.</text>
</comment>
<dbReference type="InterPro" id="IPR015422">
    <property type="entry name" value="PyrdxlP-dep_Trfase_small"/>
</dbReference>
<evidence type="ECO:0008006" key="8">
    <source>
        <dbReference type="Google" id="ProtNLM"/>
    </source>
</evidence>
<evidence type="ECO:0000256" key="5">
    <source>
        <dbReference type="RuleBase" id="RU003560"/>
    </source>
</evidence>
<accession>A0ABR9EKS8</accession>
<comment type="cofactor">
    <cofactor evidence="1">
        <name>pyridoxal 5'-phosphate</name>
        <dbReference type="ChEBI" id="CHEBI:597326"/>
    </cofactor>
</comment>
<keyword evidence="4 5" id="KW-0663">Pyridoxal phosphate</keyword>
<evidence type="ECO:0000256" key="2">
    <source>
        <dbReference type="ARBA" id="ARBA00022576"/>
    </source>
</evidence>
<keyword evidence="2" id="KW-0032">Aminotransferase</keyword>
<dbReference type="InterPro" id="IPR015421">
    <property type="entry name" value="PyrdxlP-dep_Trfase_major"/>
</dbReference>